<organism evidence="5 6">
    <name type="scientific">Runella rosea</name>
    <dbReference type="NCBI Taxonomy" id="2259595"/>
    <lineage>
        <taxon>Bacteria</taxon>
        <taxon>Pseudomonadati</taxon>
        <taxon>Bacteroidota</taxon>
        <taxon>Cytophagia</taxon>
        <taxon>Cytophagales</taxon>
        <taxon>Spirosomataceae</taxon>
        <taxon>Runella</taxon>
    </lineage>
</organism>
<dbReference type="Gene3D" id="2.60.120.10">
    <property type="entry name" value="Jelly Rolls"/>
    <property type="match status" value="1"/>
</dbReference>
<dbReference type="InterPro" id="IPR037923">
    <property type="entry name" value="HTH-like"/>
</dbReference>
<evidence type="ECO:0000259" key="4">
    <source>
        <dbReference type="PROSITE" id="PS01124"/>
    </source>
</evidence>
<dbReference type="Proteomes" id="UP000251993">
    <property type="component" value="Plasmid unnamed2"/>
</dbReference>
<dbReference type="PROSITE" id="PS01124">
    <property type="entry name" value="HTH_ARAC_FAMILY_2"/>
    <property type="match status" value="1"/>
</dbReference>
<dbReference type="EMBL" id="CP030852">
    <property type="protein sequence ID" value="AXE21861.1"/>
    <property type="molecule type" value="Genomic_DNA"/>
</dbReference>
<dbReference type="InterPro" id="IPR009057">
    <property type="entry name" value="Homeodomain-like_sf"/>
</dbReference>
<sequence length="292" mass="33742">MRPDRLTVPQTDYRSFDIRHEQVPYFTNPWHFHPELELNYIVESTGTRFIGQSVERFESGEIVLLGKNLPHYWKNDASYYQPSTAPKAQAIILRFAEDFAGAPFFKLPETKHIEALFEKAIYGLKLLEPLRSQVAQQLHQLLEAVGFSQLMTFVGLLDTLAKSNDLAVISPNYMPISTLTKNNERMNRVVAYLLEHFTEPITLQIVAELGSMNESAFCRYFKAQTGQTLNQYITDLRIRYACELLSKSKDSITQICFQVGFENVSHFIHVFKKARHQTPFEFRQKVIGKILI</sequence>
<dbReference type="RefSeq" id="WP_114070601.1">
    <property type="nucleotide sequence ID" value="NZ_CP030852.1"/>
</dbReference>
<proteinExistence type="predicted"/>
<name>A0A344TT90_9BACT</name>
<evidence type="ECO:0000313" key="6">
    <source>
        <dbReference type="Proteomes" id="UP000251993"/>
    </source>
</evidence>
<dbReference type="OrthoDB" id="1410704at2"/>
<geneLocation type="plasmid" evidence="5 6">
    <name>unnamed2</name>
</geneLocation>
<evidence type="ECO:0000256" key="3">
    <source>
        <dbReference type="ARBA" id="ARBA00023163"/>
    </source>
</evidence>
<dbReference type="GO" id="GO:0043565">
    <property type="term" value="F:sequence-specific DNA binding"/>
    <property type="evidence" value="ECO:0007669"/>
    <property type="project" value="InterPro"/>
</dbReference>
<dbReference type="PANTHER" id="PTHR43280:SF27">
    <property type="entry name" value="TRANSCRIPTIONAL REGULATOR MTLR"/>
    <property type="match status" value="1"/>
</dbReference>
<dbReference type="AlphaFoldDB" id="A0A344TT90"/>
<dbReference type="Gene3D" id="1.10.10.60">
    <property type="entry name" value="Homeodomain-like"/>
    <property type="match status" value="2"/>
</dbReference>
<dbReference type="PANTHER" id="PTHR43280">
    <property type="entry name" value="ARAC-FAMILY TRANSCRIPTIONAL REGULATOR"/>
    <property type="match status" value="1"/>
</dbReference>
<evidence type="ECO:0000313" key="5">
    <source>
        <dbReference type="EMBL" id="AXE21861.1"/>
    </source>
</evidence>
<dbReference type="InterPro" id="IPR018060">
    <property type="entry name" value="HTH_AraC"/>
</dbReference>
<feature type="domain" description="HTH araC/xylS-type" evidence="4">
    <location>
        <begin position="187"/>
        <end position="285"/>
    </location>
</feature>
<gene>
    <name evidence="5" type="ORF">DR864_28765</name>
</gene>
<keyword evidence="3" id="KW-0804">Transcription</keyword>
<dbReference type="SUPFAM" id="SSF46689">
    <property type="entry name" value="Homeodomain-like"/>
    <property type="match status" value="2"/>
</dbReference>
<dbReference type="KEGG" id="run:DR864_28765"/>
<dbReference type="Pfam" id="PF12833">
    <property type="entry name" value="HTH_18"/>
    <property type="match status" value="1"/>
</dbReference>
<keyword evidence="5" id="KW-0614">Plasmid</keyword>
<keyword evidence="2" id="KW-0238">DNA-binding</keyword>
<accession>A0A344TT90</accession>
<dbReference type="SUPFAM" id="SSF51215">
    <property type="entry name" value="Regulatory protein AraC"/>
    <property type="match status" value="1"/>
</dbReference>
<keyword evidence="1" id="KW-0805">Transcription regulation</keyword>
<dbReference type="SMART" id="SM00342">
    <property type="entry name" value="HTH_ARAC"/>
    <property type="match status" value="1"/>
</dbReference>
<protein>
    <recommendedName>
        <fullName evidence="4">HTH araC/xylS-type domain-containing protein</fullName>
    </recommendedName>
</protein>
<evidence type="ECO:0000256" key="1">
    <source>
        <dbReference type="ARBA" id="ARBA00023015"/>
    </source>
</evidence>
<keyword evidence="6" id="KW-1185">Reference proteome</keyword>
<dbReference type="CDD" id="cd06976">
    <property type="entry name" value="cupin_MtlR-like_N"/>
    <property type="match status" value="1"/>
</dbReference>
<reference evidence="5 6" key="1">
    <citation type="submission" date="2018-07" db="EMBL/GenBank/DDBJ databases">
        <title>Genome sequencing of Runella.</title>
        <authorList>
            <person name="Baek M.-G."/>
            <person name="Yi H."/>
        </authorList>
    </citation>
    <scope>NUCLEOTIDE SEQUENCE [LARGE SCALE GENOMIC DNA]</scope>
    <source>
        <strain evidence="5 6">HYN0085</strain>
        <plasmid evidence="5 6">unnamed2</plasmid>
    </source>
</reference>
<dbReference type="InterPro" id="IPR014710">
    <property type="entry name" value="RmlC-like_jellyroll"/>
</dbReference>
<dbReference type="GO" id="GO:0003700">
    <property type="term" value="F:DNA-binding transcription factor activity"/>
    <property type="evidence" value="ECO:0007669"/>
    <property type="project" value="InterPro"/>
</dbReference>
<evidence type="ECO:0000256" key="2">
    <source>
        <dbReference type="ARBA" id="ARBA00023125"/>
    </source>
</evidence>